<dbReference type="SUPFAM" id="SSF110087">
    <property type="entry name" value="DR1885-like metal-binding protein"/>
    <property type="match status" value="1"/>
</dbReference>
<dbReference type="EMBL" id="POTW01000009">
    <property type="protein sequence ID" value="PZF85289.1"/>
    <property type="molecule type" value="Genomic_DNA"/>
</dbReference>
<accession>A0A2W2CAT3</accession>
<comment type="caution">
    <text evidence="2">The sequence shown here is derived from an EMBL/GenBank/DDBJ whole genome shotgun (WGS) entry which is preliminary data.</text>
</comment>
<feature type="compositionally biased region" description="Low complexity" evidence="1">
    <location>
        <begin position="178"/>
        <end position="187"/>
    </location>
</feature>
<keyword evidence="3" id="KW-1185">Reference proteome</keyword>
<reference evidence="2 3" key="1">
    <citation type="submission" date="2018-01" db="EMBL/GenBank/DDBJ databases">
        <title>Draft genome sequence of Jiangella sp. GTF31.</title>
        <authorList>
            <person name="Sahin N."/>
            <person name="Ay H."/>
            <person name="Saygin H."/>
        </authorList>
    </citation>
    <scope>NUCLEOTIDE SEQUENCE [LARGE SCALE GENOMIC DNA]</scope>
    <source>
        <strain evidence="2 3">GTF31</strain>
    </source>
</reference>
<evidence type="ECO:0000256" key="1">
    <source>
        <dbReference type="SAM" id="MobiDB-lite"/>
    </source>
</evidence>
<dbReference type="AlphaFoldDB" id="A0A2W2CAT3"/>
<sequence>MPVTRPSDGAGTLVRGLSTVSALFEEHVVKVAVRRLVLVAAPALVLGVAGCGIHEQTQRWYPADNGVNAEAGDVGLRNIQVVSDGEGTATLVGTLTNRGGSDDELVEVIIGDVTGELADGPLDLPVSGVTHLGPDADRVDAFDVDATPGRTVSVEFRFENAPRTTVRALVRPAEGHYAEALPAQPAEEQADEATDEPADEPTGEPTDQPAEEPTGEPTETETPSE</sequence>
<feature type="region of interest" description="Disordered" evidence="1">
    <location>
        <begin position="178"/>
        <end position="225"/>
    </location>
</feature>
<dbReference type="InterPro" id="IPR036182">
    <property type="entry name" value="PCuAC_sf"/>
</dbReference>
<dbReference type="Proteomes" id="UP000248764">
    <property type="component" value="Unassembled WGS sequence"/>
</dbReference>
<feature type="compositionally biased region" description="Acidic residues" evidence="1">
    <location>
        <begin position="188"/>
        <end position="202"/>
    </location>
</feature>
<evidence type="ECO:0000313" key="2">
    <source>
        <dbReference type="EMBL" id="PZF85289.1"/>
    </source>
</evidence>
<protein>
    <recommendedName>
        <fullName evidence="4">DNA modification methylase</fullName>
    </recommendedName>
</protein>
<name>A0A2W2CAT3_9ACTN</name>
<evidence type="ECO:0000313" key="3">
    <source>
        <dbReference type="Proteomes" id="UP000248764"/>
    </source>
</evidence>
<evidence type="ECO:0008006" key="4">
    <source>
        <dbReference type="Google" id="ProtNLM"/>
    </source>
</evidence>
<gene>
    <name evidence="2" type="ORF">C1I92_05445</name>
</gene>
<proteinExistence type="predicted"/>
<organism evidence="2 3">
    <name type="scientific">Jiangella anatolica</name>
    <dbReference type="NCBI Taxonomy" id="2670374"/>
    <lineage>
        <taxon>Bacteria</taxon>
        <taxon>Bacillati</taxon>
        <taxon>Actinomycetota</taxon>
        <taxon>Actinomycetes</taxon>
        <taxon>Jiangellales</taxon>
        <taxon>Jiangellaceae</taxon>
        <taxon>Jiangella</taxon>
    </lineage>
</organism>
<feature type="compositionally biased region" description="Acidic residues" evidence="1">
    <location>
        <begin position="209"/>
        <end position="225"/>
    </location>
</feature>